<dbReference type="Pfam" id="PF11137">
    <property type="entry name" value="DUF2909"/>
    <property type="match status" value="1"/>
</dbReference>
<feature type="transmembrane region" description="Helical" evidence="1">
    <location>
        <begin position="6"/>
        <end position="24"/>
    </location>
</feature>
<dbReference type="InterPro" id="IPR021313">
    <property type="entry name" value="DUF2909"/>
</dbReference>
<keyword evidence="1" id="KW-0472">Membrane</keyword>
<evidence type="ECO:0000256" key="1">
    <source>
        <dbReference type="SAM" id="Phobius"/>
    </source>
</evidence>
<organism evidence="2">
    <name type="scientific">hydrothermal vent metagenome</name>
    <dbReference type="NCBI Taxonomy" id="652676"/>
    <lineage>
        <taxon>unclassified sequences</taxon>
        <taxon>metagenomes</taxon>
        <taxon>ecological metagenomes</taxon>
    </lineage>
</organism>
<gene>
    <name evidence="2" type="ORF">MNBD_GAMMA22-2027</name>
</gene>
<protein>
    <recommendedName>
        <fullName evidence="3">Twin transmembrane helix small protein</fullName>
    </recommendedName>
</protein>
<dbReference type="AlphaFoldDB" id="A0A3B1A7A6"/>
<dbReference type="NCBIfam" id="NF033233">
    <property type="entry name" value="twin_helix"/>
    <property type="match status" value="1"/>
</dbReference>
<keyword evidence="1" id="KW-1133">Transmembrane helix</keyword>
<feature type="transmembrane region" description="Helical" evidence="1">
    <location>
        <begin position="36"/>
        <end position="60"/>
    </location>
</feature>
<proteinExistence type="predicted"/>
<name>A0A3B1A7A6_9ZZZZ</name>
<accession>A0A3B1A7A6</accession>
<dbReference type="EMBL" id="UOFS01000049">
    <property type="protein sequence ID" value="VAX01609.1"/>
    <property type="molecule type" value="Genomic_DNA"/>
</dbReference>
<keyword evidence="1" id="KW-0812">Transmembrane</keyword>
<reference evidence="2" key="1">
    <citation type="submission" date="2018-06" db="EMBL/GenBank/DDBJ databases">
        <authorList>
            <person name="Zhirakovskaya E."/>
        </authorList>
    </citation>
    <scope>NUCLEOTIDE SEQUENCE</scope>
</reference>
<evidence type="ECO:0000313" key="2">
    <source>
        <dbReference type="EMBL" id="VAX01609.1"/>
    </source>
</evidence>
<sequence length="67" mass="7252">MKYLILVLLTLILISLGGALYSMVKDKGQSKRTVKFLSMRVALSIGLFLIMLIGIATGIITPNSTPN</sequence>
<evidence type="ECO:0008006" key="3">
    <source>
        <dbReference type="Google" id="ProtNLM"/>
    </source>
</evidence>